<evidence type="ECO:0000256" key="1">
    <source>
        <dbReference type="ARBA" id="ARBA00004613"/>
    </source>
</evidence>
<evidence type="ECO:0000256" key="4">
    <source>
        <dbReference type="ARBA" id="ARBA00022729"/>
    </source>
</evidence>
<dbReference type="GO" id="GO:0010052">
    <property type="term" value="P:guard cell differentiation"/>
    <property type="evidence" value="ECO:0007669"/>
    <property type="project" value="TreeGrafter"/>
</dbReference>
<evidence type="ECO:0008006" key="8">
    <source>
        <dbReference type="Google" id="ProtNLM"/>
    </source>
</evidence>
<comment type="similarity">
    <text evidence="2">Belongs to the plant cysteine rich small secretory peptide family. Epidermal patterning factor subfamily.</text>
</comment>
<sequence length="154" mass="16629">MSSLLSSSVSSSSSTSSSPSCNFKFLLFFMICMPTCEGCRKLCSSHTLIHEGSASSNMDNADYFQVSAVKALFHNLSPPHLVQVFLMEVESAEEEGNRDGSSAVGSKPPTCASKCKGCKPCTPVRVSVPPGNPTLSEYYPEAWRCKCHGKLYMP</sequence>
<protein>
    <recommendedName>
        <fullName evidence="8">Epidermal patterning factor-like protein</fullName>
    </recommendedName>
</protein>
<proteinExistence type="inferred from homology"/>
<name>A0A8T2SSN8_CERRI</name>
<organism evidence="6 7">
    <name type="scientific">Ceratopteris richardii</name>
    <name type="common">Triangle waterfern</name>
    <dbReference type="NCBI Taxonomy" id="49495"/>
    <lineage>
        <taxon>Eukaryota</taxon>
        <taxon>Viridiplantae</taxon>
        <taxon>Streptophyta</taxon>
        <taxon>Embryophyta</taxon>
        <taxon>Tracheophyta</taxon>
        <taxon>Polypodiopsida</taxon>
        <taxon>Polypodiidae</taxon>
        <taxon>Polypodiales</taxon>
        <taxon>Pteridineae</taxon>
        <taxon>Pteridaceae</taxon>
        <taxon>Parkerioideae</taxon>
        <taxon>Ceratopteris</taxon>
    </lineage>
</organism>
<evidence type="ECO:0000313" key="7">
    <source>
        <dbReference type="Proteomes" id="UP000825935"/>
    </source>
</evidence>
<dbReference type="Proteomes" id="UP000825935">
    <property type="component" value="Chromosome 17"/>
</dbReference>
<reference evidence="6" key="1">
    <citation type="submission" date="2021-08" db="EMBL/GenBank/DDBJ databases">
        <title>WGS assembly of Ceratopteris richardii.</title>
        <authorList>
            <person name="Marchant D.B."/>
            <person name="Chen G."/>
            <person name="Jenkins J."/>
            <person name="Shu S."/>
            <person name="Leebens-Mack J."/>
            <person name="Grimwood J."/>
            <person name="Schmutz J."/>
            <person name="Soltis P."/>
            <person name="Soltis D."/>
            <person name="Chen Z.-H."/>
        </authorList>
    </citation>
    <scope>NUCLEOTIDE SEQUENCE</scope>
    <source>
        <strain evidence="6">Whitten #5841</strain>
        <tissue evidence="6">Leaf</tissue>
    </source>
</reference>
<dbReference type="EMBL" id="CM035422">
    <property type="protein sequence ID" value="KAH7372782.1"/>
    <property type="molecule type" value="Genomic_DNA"/>
</dbReference>
<gene>
    <name evidence="6" type="ORF">KP509_17G020700</name>
</gene>
<evidence type="ECO:0000256" key="5">
    <source>
        <dbReference type="ARBA" id="ARBA00023157"/>
    </source>
</evidence>
<evidence type="ECO:0000256" key="2">
    <source>
        <dbReference type="ARBA" id="ARBA00008127"/>
    </source>
</evidence>
<dbReference type="PANTHER" id="PTHR33109:SF4">
    <property type="entry name" value="EPIDERMAL PATTERNING FACTOR-LIKE PROTEIN 6"/>
    <property type="match status" value="1"/>
</dbReference>
<keyword evidence="4" id="KW-0732">Signal</keyword>
<dbReference type="OrthoDB" id="1937916at2759"/>
<dbReference type="InterPro" id="IPR039455">
    <property type="entry name" value="EPFL"/>
</dbReference>
<evidence type="ECO:0000313" key="6">
    <source>
        <dbReference type="EMBL" id="KAH7372782.1"/>
    </source>
</evidence>
<dbReference type="Pfam" id="PF17181">
    <property type="entry name" value="EPF"/>
    <property type="match status" value="1"/>
</dbReference>
<keyword evidence="3" id="KW-0964">Secreted</keyword>
<dbReference type="AlphaFoldDB" id="A0A8T2SSN8"/>
<accession>A0A8T2SSN8</accession>
<evidence type="ECO:0000256" key="3">
    <source>
        <dbReference type="ARBA" id="ARBA00022525"/>
    </source>
</evidence>
<keyword evidence="5" id="KW-1015">Disulfide bond</keyword>
<comment type="subcellular location">
    <subcellularLocation>
        <location evidence="1">Secreted</location>
    </subcellularLocation>
</comment>
<dbReference type="GO" id="GO:0005576">
    <property type="term" value="C:extracellular region"/>
    <property type="evidence" value="ECO:0007669"/>
    <property type="project" value="UniProtKB-SubCell"/>
</dbReference>
<comment type="caution">
    <text evidence="6">The sequence shown here is derived from an EMBL/GenBank/DDBJ whole genome shotgun (WGS) entry which is preliminary data.</text>
</comment>
<dbReference type="PANTHER" id="PTHR33109">
    <property type="entry name" value="EPIDERMAL PATTERNING FACTOR-LIKE PROTEIN 4"/>
    <property type="match status" value="1"/>
</dbReference>
<keyword evidence="7" id="KW-1185">Reference proteome</keyword>